<dbReference type="PANTHER" id="PTHR43432">
    <property type="entry name" value="SLR0285 PROTEIN"/>
    <property type="match status" value="1"/>
</dbReference>
<evidence type="ECO:0000313" key="5">
    <source>
        <dbReference type="EMBL" id="EEO29417.1"/>
    </source>
</evidence>
<dbReference type="SFLD" id="SFLDG01084">
    <property type="entry name" value="Uncharacterised_Radical_SAM_Su"/>
    <property type="match status" value="1"/>
</dbReference>
<dbReference type="InterPro" id="IPR007197">
    <property type="entry name" value="rSAM"/>
</dbReference>
<dbReference type="PROSITE" id="PS51918">
    <property type="entry name" value="RADICAL_SAM"/>
    <property type="match status" value="1"/>
</dbReference>
<evidence type="ECO:0000256" key="3">
    <source>
        <dbReference type="ARBA" id="ARBA00023014"/>
    </source>
</evidence>
<dbReference type="SFLD" id="SFLDS00029">
    <property type="entry name" value="Radical_SAM"/>
    <property type="match status" value="1"/>
</dbReference>
<keyword evidence="6" id="KW-1185">Reference proteome</keyword>
<evidence type="ECO:0000259" key="4">
    <source>
        <dbReference type="PROSITE" id="PS51918"/>
    </source>
</evidence>
<dbReference type="EMBL" id="GG658170">
    <property type="protein sequence ID" value="EEO29417.1"/>
    <property type="molecule type" value="Genomic_DNA"/>
</dbReference>
<dbReference type="SUPFAM" id="SSF102114">
    <property type="entry name" value="Radical SAM enzymes"/>
    <property type="match status" value="1"/>
</dbReference>
<dbReference type="GO" id="GO:0051536">
    <property type="term" value="F:iron-sulfur cluster binding"/>
    <property type="evidence" value="ECO:0007669"/>
    <property type="project" value="UniProtKB-KW"/>
</dbReference>
<dbReference type="OrthoDB" id="9785699at2"/>
<keyword evidence="3" id="KW-0411">Iron-sulfur</keyword>
<dbReference type="AlphaFoldDB" id="C3X891"/>
<name>C3X891_OXAFO</name>
<dbReference type="eggNOG" id="COG1533">
    <property type="taxonomic scope" value="Bacteria"/>
</dbReference>
<dbReference type="Gene3D" id="3.80.30.30">
    <property type="match status" value="1"/>
</dbReference>
<keyword evidence="1" id="KW-0479">Metal-binding</keyword>
<feature type="domain" description="Radical SAM core" evidence="4">
    <location>
        <begin position="17"/>
        <end position="250"/>
    </location>
</feature>
<evidence type="ECO:0000256" key="1">
    <source>
        <dbReference type="ARBA" id="ARBA00022723"/>
    </source>
</evidence>
<evidence type="ECO:0000313" key="6">
    <source>
        <dbReference type="Proteomes" id="UP000005089"/>
    </source>
</evidence>
<dbReference type="HOGENOM" id="CLU_015525_2_2_4"/>
<proteinExistence type="predicted"/>
<sequence length="266" mass="30982">MIATKTIPVKNWITPSKLPGVDVVINPYVGCPHKCVYCYAGFMKTFTNHEEDWGDFLDVKHCDKPVSTKRLDGKNIVISSVTDPYNAFEKQYRVTRHLLEQLQECRANITIITKSDLILRDIDLISQLENVEVALSVNSLDDTFRRHFEPRAPTSKRRIDALRQLHVAGIKTVLFMSPIFPGITDFREIVKATRAWVDTYWFENLNLKNTARNQVARAIGQHYPGLIPLYRTIYRDGDKTYWYRLIDEIENYCTEKDIPFRNVFHP</sequence>
<reference evidence="5 6" key="1">
    <citation type="submission" date="2009-02" db="EMBL/GenBank/DDBJ databases">
        <title>The Genome Sequence of Oxalobacter formigenes OXCC13.</title>
        <authorList>
            <consortium name="The Broad Institute Genome Sequencing Platform"/>
            <person name="Ward D."/>
            <person name="Young S.K."/>
            <person name="Kodira C.D."/>
            <person name="Zeng Q."/>
            <person name="Koehrsen M."/>
            <person name="Alvarado L."/>
            <person name="Berlin A."/>
            <person name="Borenstein D."/>
            <person name="Chen Z."/>
            <person name="Engels R."/>
            <person name="Freedman E."/>
            <person name="Gellesch M."/>
            <person name="Goldberg J."/>
            <person name="Griggs A."/>
            <person name="Gujja S."/>
            <person name="Heiman D."/>
            <person name="Hepburn T."/>
            <person name="Howarth C."/>
            <person name="Jen D."/>
            <person name="Larson L."/>
            <person name="Lewis B."/>
            <person name="Mehta T."/>
            <person name="Park D."/>
            <person name="Pearson M."/>
            <person name="Roberts A."/>
            <person name="Saif S."/>
            <person name="Shea T."/>
            <person name="Shenoy N."/>
            <person name="Sisk P."/>
            <person name="Stolte C."/>
            <person name="Sykes S."/>
            <person name="Walk T."/>
            <person name="White J."/>
            <person name="Yandava C."/>
            <person name="Allison M.J."/>
            <person name="Lander E."/>
            <person name="Nusbaum C."/>
            <person name="Galagan J."/>
            <person name="Birren B."/>
        </authorList>
    </citation>
    <scope>NUCLEOTIDE SEQUENCE [LARGE SCALE GENOMIC DNA]</scope>
    <source>
        <strain evidence="5 6">OXCC13</strain>
    </source>
</reference>
<dbReference type="CDD" id="cd01335">
    <property type="entry name" value="Radical_SAM"/>
    <property type="match status" value="1"/>
</dbReference>
<protein>
    <submittedName>
        <fullName evidence="5">Radical SAM domain protein</fullName>
    </submittedName>
</protein>
<dbReference type="PANTHER" id="PTHR43432:SF6">
    <property type="entry name" value="RADICAL SAM CORE DOMAIN-CONTAINING PROTEIN"/>
    <property type="match status" value="1"/>
</dbReference>
<evidence type="ECO:0000256" key="2">
    <source>
        <dbReference type="ARBA" id="ARBA00023004"/>
    </source>
</evidence>
<dbReference type="STRING" id="847.BRW83_1801"/>
<organism evidence="5 6">
    <name type="scientific">Oxalobacter formigenes OXCC13</name>
    <dbReference type="NCBI Taxonomy" id="556269"/>
    <lineage>
        <taxon>Bacteria</taxon>
        <taxon>Pseudomonadati</taxon>
        <taxon>Pseudomonadota</taxon>
        <taxon>Betaproteobacteria</taxon>
        <taxon>Burkholderiales</taxon>
        <taxon>Oxalobacteraceae</taxon>
        <taxon>Oxalobacter</taxon>
    </lineage>
</organism>
<dbReference type="Pfam" id="PF04055">
    <property type="entry name" value="Radical_SAM"/>
    <property type="match status" value="1"/>
</dbReference>
<keyword evidence="2" id="KW-0408">Iron</keyword>
<accession>C3X891</accession>
<gene>
    <name evidence="5" type="ORF">OFBG_00445</name>
</gene>
<dbReference type="InterPro" id="IPR058240">
    <property type="entry name" value="rSAM_sf"/>
</dbReference>
<dbReference type="GO" id="GO:0046872">
    <property type="term" value="F:metal ion binding"/>
    <property type="evidence" value="ECO:0007669"/>
    <property type="project" value="UniProtKB-KW"/>
</dbReference>
<dbReference type="RefSeq" id="WP_005879864.1">
    <property type="nucleotide sequence ID" value="NZ_CP019430.1"/>
</dbReference>
<dbReference type="GeneID" id="77135641"/>
<dbReference type="InterPro" id="IPR040086">
    <property type="entry name" value="MJ0683-like"/>
</dbReference>
<dbReference type="GO" id="GO:0003824">
    <property type="term" value="F:catalytic activity"/>
    <property type="evidence" value="ECO:0007669"/>
    <property type="project" value="InterPro"/>
</dbReference>
<dbReference type="Proteomes" id="UP000005089">
    <property type="component" value="Unassembled WGS sequence"/>
</dbReference>